<gene>
    <name evidence="2" type="ORF">Ahy_A07g036320</name>
</gene>
<dbReference type="Proteomes" id="UP000289738">
    <property type="component" value="Chromosome A07"/>
</dbReference>
<comment type="caution">
    <text evidence="2">The sequence shown here is derived from an EMBL/GenBank/DDBJ whole genome shotgun (WGS) entry which is preliminary data.</text>
</comment>
<keyword evidence="3" id="KW-1185">Reference proteome</keyword>
<evidence type="ECO:0000313" key="3">
    <source>
        <dbReference type="Proteomes" id="UP000289738"/>
    </source>
</evidence>
<dbReference type="EMBL" id="SDMP01000007">
    <property type="protein sequence ID" value="RYR49803.1"/>
    <property type="molecule type" value="Genomic_DNA"/>
</dbReference>
<reference evidence="2 3" key="1">
    <citation type="submission" date="2019-01" db="EMBL/GenBank/DDBJ databases">
        <title>Sequencing of cultivated peanut Arachis hypogaea provides insights into genome evolution and oil improvement.</title>
        <authorList>
            <person name="Chen X."/>
        </authorList>
    </citation>
    <scope>NUCLEOTIDE SEQUENCE [LARGE SCALE GENOMIC DNA]</scope>
    <source>
        <strain evidence="3">cv. Fuhuasheng</strain>
        <tissue evidence="2">Leaves</tissue>
    </source>
</reference>
<evidence type="ECO:0000313" key="2">
    <source>
        <dbReference type="EMBL" id="RYR49803.1"/>
    </source>
</evidence>
<name>A0A445CFW9_ARAHY</name>
<accession>A0A445CFW9</accession>
<proteinExistence type="predicted"/>
<feature type="region of interest" description="Disordered" evidence="1">
    <location>
        <begin position="1"/>
        <end position="21"/>
    </location>
</feature>
<organism evidence="2 3">
    <name type="scientific">Arachis hypogaea</name>
    <name type="common">Peanut</name>
    <dbReference type="NCBI Taxonomy" id="3818"/>
    <lineage>
        <taxon>Eukaryota</taxon>
        <taxon>Viridiplantae</taxon>
        <taxon>Streptophyta</taxon>
        <taxon>Embryophyta</taxon>
        <taxon>Tracheophyta</taxon>
        <taxon>Spermatophyta</taxon>
        <taxon>Magnoliopsida</taxon>
        <taxon>eudicotyledons</taxon>
        <taxon>Gunneridae</taxon>
        <taxon>Pentapetalae</taxon>
        <taxon>rosids</taxon>
        <taxon>fabids</taxon>
        <taxon>Fabales</taxon>
        <taxon>Fabaceae</taxon>
        <taxon>Papilionoideae</taxon>
        <taxon>50 kb inversion clade</taxon>
        <taxon>dalbergioids sensu lato</taxon>
        <taxon>Dalbergieae</taxon>
        <taxon>Pterocarpus clade</taxon>
        <taxon>Arachis</taxon>
    </lineage>
</organism>
<sequence length="100" mass="11643">MSSDKVLSRSRRSRGGEREVQFAASSVPNEKDFVPWHLTKVLIYFLWLDDHNARLGMAETRYLGEKEIGDVEEHHGKQDTEIRITCLEKRIVALEMKKTQ</sequence>
<evidence type="ECO:0000256" key="1">
    <source>
        <dbReference type="SAM" id="MobiDB-lite"/>
    </source>
</evidence>
<dbReference type="AlphaFoldDB" id="A0A445CFW9"/>
<protein>
    <submittedName>
        <fullName evidence="2">Uncharacterized protein</fullName>
    </submittedName>
</protein>